<dbReference type="Proteomes" id="UP000827092">
    <property type="component" value="Unassembled WGS sequence"/>
</dbReference>
<dbReference type="Gene3D" id="3.90.320.10">
    <property type="match status" value="1"/>
</dbReference>
<comment type="caution">
    <text evidence="1">The sequence shown here is derived from an EMBL/GenBank/DDBJ whole genome shotgun (WGS) entry which is preliminary data.</text>
</comment>
<dbReference type="EMBL" id="JAFNEN010000296">
    <property type="protein sequence ID" value="KAG8186621.1"/>
    <property type="molecule type" value="Genomic_DNA"/>
</dbReference>
<proteinExistence type="predicted"/>
<reference evidence="1 2" key="1">
    <citation type="journal article" date="2022" name="Nat. Ecol. Evol.">
        <title>A masculinizing supergene underlies an exaggerated male reproductive morph in a spider.</title>
        <authorList>
            <person name="Hendrickx F."/>
            <person name="De Corte Z."/>
            <person name="Sonet G."/>
            <person name="Van Belleghem S.M."/>
            <person name="Kostlbacher S."/>
            <person name="Vangestel C."/>
        </authorList>
    </citation>
    <scope>NUCLEOTIDE SEQUENCE [LARGE SCALE GENOMIC DNA]</scope>
    <source>
        <strain evidence="1">W744_W776</strain>
    </source>
</reference>
<evidence type="ECO:0008006" key="3">
    <source>
        <dbReference type="Google" id="ProtNLM"/>
    </source>
</evidence>
<dbReference type="InterPro" id="IPR051703">
    <property type="entry name" value="NF-kappa-B_Signaling_Reg"/>
</dbReference>
<dbReference type="InterPro" id="IPR011604">
    <property type="entry name" value="PDDEXK-like_dom_sf"/>
</dbReference>
<evidence type="ECO:0000313" key="2">
    <source>
        <dbReference type="Proteomes" id="UP000827092"/>
    </source>
</evidence>
<dbReference type="PANTHER" id="PTHR46609:SF8">
    <property type="entry name" value="YQAJ VIRAL RECOMBINASE DOMAIN-CONTAINING PROTEIN"/>
    <property type="match status" value="1"/>
</dbReference>
<gene>
    <name evidence="1" type="ORF">JTE90_019942</name>
</gene>
<dbReference type="PANTHER" id="PTHR46609">
    <property type="entry name" value="EXONUCLEASE, PHAGE-TYPE/RECB, C-TERMINAL DOMAIN-CONTAINING PROTEIN"/>
    <property type="match status" value="1"/>
</dbReference>
<keyword evidence="2" id="KW-1185">Reference proteome</keyword>
<sequence length="127" mass="14280">MNVKVDMVGGLLHPSGKLGCAPDGVVGNIAIEIKCPETKIDKDILREIATGKLYVKYNTTHMYPELFTHGDINVYVFPNDDICLNVKHQQGQFYYHQVHGMMHLSGKKRCDVIVWTPKATVIFLCFG</sequence>
<dbReference type="AlphaFoldDB" id="A0AAV6UQN6"/>
<accession>A0AAV6UQN6</accession>
<name>A0AAV6UQN6_9ARAC</name>
<protein>
    <recommendedName>
        <fullName evidence="3">YqaJ viral recombinase domain-containing protein</fullName>
    </recommendedName>
</protein>
<organism evidence="1 2">
    <name type="scientific">Oedothorax gibbosus</name>
    <dbReference type="NCBI Taxonomy" id="931172"/>
    <lineage>
        <taxon>Eukaryota</taxon>
        <taxon>Metazoa</taxon>
        <taxon>Ecdysozoa</taxon>
        <taxon>Arthropoda</taxon>
        <taxon>Chelicerata</taxon>
        <taxon>Arachnida</taxon>
        <taxon>Araneae</taxon>
        <taxon>Araneomorphae</taxon>
        <taxon>Entelegynae</taxon>
        <taxon>Araneoidea</taxon>
        <taxon>Linyphiidae</taxon>
        <taxon>Erigoninae</taxon>
        <taxon>Oedothorax</taxon>
    </lineage>
</organism>
<evidence type="ECO:0000313" key="1">
    <source>
        <dbReference type="EMBL" id="KAG8186621.1"/>
    </source>
</evidence>